<dbReference type="OMA" id="CADDILC"/>
<dbReference type="PANTHER" id="PTHR47739:SF1">
    <property type="entry name" value="TRNA1(VAL) (ADENINE(37)-N6)-METHYLTRANSFERASE"/>
    <property type="match status" value="1"/>
</dbReference>
<dbReference type="OrthoDB" id="269872at2759"/>
<protein>
    <recommendedName>
        <fullName evidence="1">Methyltransferase small domain-containing protein</fullName>
    </recommendedName>
</protein>
<dbReference type="InterPro" id="IPR050210">
    <property type="entry name" value="tRNA_Adenine-N(6)_MTase"/>
</dbReference>
<evidence type="ECO:0000313" key="3">
    <source>
        <dbReference type="EMBL" id="CAE8711438.1"/>
    </source>
</evidence>
<evidence type="ECO:0000313" key="2">
    <source>
        <dbReference type="EMBL" id="CAE8591218.1"/>
    </source>
</evidence>
<dbReference type="Pfam" id="PF05175">
    <property type="entry name" value="MTS"/>
    <property type="match status" value="1"/>
</dbReference>
<dbReference type="Proteomes" id="UP000654075">
    <property type="component" value="Unassembled WGS sequence"/>
</dbReference>
<dbReference type="PANTHER" id="PTHR47739">
    <property type="entry name" value="TRNA1(VAL) (ADENINE(37)-N6)-METHYLTRANSFERASE"/>
    <property type="match status" value="1"/>
</dbReference>
<keyword evidence="4" id="KW-1185">Reference proteome</keyword>
<dbReference type="GO" id="GO:0008168">
    <property type="term" value="F:methyltransferase activity"/>
    <property type="evidence" value="ECO:0007669"/>
    <property type="project" value="InterPro"/>
</dbReference>
<dbReference type="EMBL" id="CAJNNV010004768">
    <property type="protein sequence ID" value="CAE8591218.1"/>
    <property type="molecule type" value="Genomic_DNA"/>
</dbReference>
<gene>
    <name evidence="2" type="ORF">PGLA1383_LOCUS9904</name>
    <name evidence="3" type="ORF">PGLA2088_LOCUS36471</name>
</gene>
<dbReference type="Proteomes" id="UP000626109">
    <property type="component" value="Unassembled WGS sequence"/>
</dbReference>
<dbReference type="SUPFAM" id="SSF53335">
    <property type="entry name" value="S-adenosyl-L-methionine-dependent methyltransferases"/>
    <property type="match status" value="1"/>
</dbReference>
<dbReference type="EMBL" id="CAJNNW010032164">
    <property type="protein sequence ID" value="CAE8711438.1"/>
    <property type="molecule type" value="Genomic_DNA"/>
</dbReference>
<comment type="caution">
    <text evidence="2">The sequence shown here is derived from an EMBL/GenBank/DDBJ whole genome shotgun (WGS) entry which is preliminary data.</text>
</comment>
<dbReference type="InterPro" id="IPR007848">
    <property type="entry name" value="Small_mtfrase_dom"/>
</dbReference>
<proteinExistence type="predicted"/>
<dbReference type="AlphaFoldDB" id="A0A813DPT7"/>
<dbReference type="Gene3D" id="3.40.50.150">
    <property type="entry name" value="Vaccinia Virus protein VP39"/>
    <property type="match status" value="1"/>
</dbReference>
<dbReference type="InterPro" id="IPR029063">
    <property type="entry name" value="SAM-dependent_MTases_sf"/>
</dbReference>
<evidence type="ECO:0000313" key="4">
    <source>
        <dbReference type="Proteomes" id="UP000654075"/>
    </source>
</evidence>
<reference evidence="2" key="1">
    <citation type="submission" date="2021-02" db="EMBL/GenBank/DDBJ databases">
        <authorList>
            <person name="Dougan E. K."/>
            <person name="Rhodes N."/>
            <person name="Thang M."/>
            <person name="Chan C."/>
        </authorList>
    </citation>
    <scope>NUCLEOTIDE SEQUENCE</scope>
</reference>
<evidence type="ECO:0000259" key="1">
    <source>
        <dbReference type="Pfam" id="PF05175"/>
    </source>
</evidence>
<name>A0A813DPT7_POLGL</name>
<organism evidence="2 4">
    <name type="scientific">Polarella glacialis</name>
    <name type="common">Dinoflagellate</name>
    <dbReference type="NCBI Taxonomy" id="89957"/>
    <lineage>
        <taxon>Eukaryota</taxon>
        <taxon>Sar</taxon>
        <taxon>Alveolata</taxon>
        <taxon>Dinophyceae</taxon>
        <taxon>Suessiales</taxon>
        <taxon>Suessiaceae</taxon>
        <taxon>Polarella</taxon>
    </lineage>
</organism>
<accession>A0A813DPT7</accession>
<sequence length="348" mass="37836">MAPRMVPSALSSPLRPLWQPLPLPVSLRLDRPSLDGRSFGREGHNRNSLAFAAILGGAASAQLRSTRRCTHTSRTSSAVLAKCIADSNADVLEGLKVTDSHFCHGWTIAQLQEGYRYCADDILCAHLAVRSAPGAKRMLDMGSGIGTIGLSWLAQQPRPFRQKACTMLEAQSVSVALCRRTLRTCQIEDSVDLRHGDLRETLTLESIGGNFDVVTANPPYFTREGGVHPSHSQRAHCRHELRGGVLEFCQAAATQLAPDGHFCIIHAAPRVPDVLRALETCGFCIRQRVNVFFRGNCKSVAFVCKLEAHEGTANAHAGASVAEEKIEVQDADGTWSPGYVDICRKMGL</sequence>
<feature type="domain" description="Methyltransferase small" evidence="1">
    <location>
        <begin position="122"/>
        <end position="223"/>
    </location>
</feature>
<dbReference type="CDD" id="cd02440">
    <property type="entry name" value="AdoMet_MTases"/>
    <property type="match status" value="1"/>
</dbReference>